<organism evidence="2 3">
    <name type="scientific">Eumeta variegata</name>
    <name type="common">Bagworm moth</name>
    <name type="synonym">Eumeta japonica</name>
    <dbReference type="NCBI Taxonomy" id="151549"/>
    <lineage>
        <taxon>Eukaryota</taxon>
        <taxon>Metazoa</taxon>
        <taxon>Ecdysozoa</taxon>
        <taxon>Arthropoda</taxon>
        <taxon>Hexapoda</taxon>
        <taxon>Insecta</taxon>
        <taxon>Pterygota</taxon>
        <taxon>Neoptera</taxon>
        <taxon>Endopterygota</taxon>
        <taxon>Lepidoptera</taxon>
        <taxon>Glossata</taxon>
        <taxon>Ditrysia</taxon>
        <taxon>Tineoidea</taxon>
        <taxon>Psychidae</taxon>
        <taxon>Oiketicinae</taxon>
        <taxon>Eumeta</taxon>
    </lineage>
</organism>
<accession>A0A4C1TM12</accession>
<keyword evidence="1" id="KW-0732">Signal</keyword>
<keyword evidence="3" id="KW-1185">Reference proteome</keyword>
<sequence>MLLLASVVHLLMSYLKAVETIMEGSGLRELWNSVYATNVHLCTSFARALRAHITTAHVIGELIAKFAGSVENIENHEHIEGIKSSVDPSSMEALPSTEEIIEIEILFGFFLKLST</sequence>
<protein>
    <submittedName>
        <fullName evidence="2">Uncharacterized protein</fullName>
    </submittedName>
</protein>
<evidence type="ECO:0000313" key="3">
    <source>
        <dbReference type="Proteomes" id="UP000299102"/>
    </source>
</evidence>
<dbReference type="Proteomes" id="UP000299102">
    <property type="component" value="Unassembled WGS sequence"/>
</dbReference>
<feature type="signal peptide" evidence="1">
    <location>
        <begin position="1"/>
        <end position="17"/>
    </location>
</feature>
<reference evidence="2 3" key="1">
    <citation type="journal article" date="2019" name="Commun. Biol.">
        <title>The bagworm genome reveals a unique fibroin gene that provides high tensile strength.</title>
        <authorList>
            <person name="Kono N."/>
            <person name="Nakamura H."/>
            <person name="Ohtoshi R."/>
            <person name="Tomita M."/>
            <person name="Numata K."/>
            <person name="Arakawa K."/>
        </authorList>
    </citation>
    <scope>NUCLEOTIDE SEQUENCE [LARGE SCALE GENOMIC DNA]</scope>
</reference>
<proteinExistence type="predicted"/>
<dbReference type="EMBL" id="BGZK01000063">
    <property type="protein sequence ID" value="GBP14351.1"/>
    <property type="molecule type" value="Genomic_DNA"/>
</dbReference>
<evidence type="ECO:0000313" key="2">
    <source>
        <dbReference type="EMBL" id="GBP14351.1"/>
    </source>
</evidence>
<gene>
    <name evidence="2" type="ORF">EVAR_92349_1</name>
</gene>
<evidence type="ECO:0000256" key="1">
    <source>
        <dbReference type="SAM" id="SignalP"/>
    </source>
</evidence>
<dbReference type="OrthoDB" id="6753017at2759"/>
<dbReference type="AlphaFoldDB" id="A0A4C1TM12"/>
<comment type="caution">
    <text evidence="2">The sequence shown here is derived from an EMBL/GenBank/DDBJ whole genome shotgun (WGS) entry which is preliminary data.</text>
</comment>
<name>A0A4C1TM12_EUMVA</name>
<feature type="chain" id="PRO_5020034336" evidence="1">
    <location>
        <begin position="18"/>
        <end position="115"/>
    </location>
</feature>